<protein>
    <submittedName>
        <fullName evidence="1">Uncharacterized protein</fullName>
    </submittedName>
</protein>
<comment type="caution">
    <text evidence="1">The sequence shown here is derived from an EMBL/GenBank/DDBJ whole genome shotgun (WGS) entry which is preliminary data.</text>
</comment>
<organism evidence="1 2">
    <name type="scientific">Phytophthora citrophthora</name>
    <dbReference type="NCBI Taxonomy" id="4793"/>
    <lineage>
        <taxon>Eukaryota</taxon>
        <taxon>Sar</taxon>
        <taxon>Stramenopiles</taxon>
        <taxon>Oomycota</taxon>
        <taxon>Peronosporomycetes</taxon>
        <taxon>Peronosporales</taxon>
        <taxon>Peronosporaceae</taxon>
        <taxon>Phytophthora</taxon>
    </lineage>
</organism>
<accession>A0AAD9LGC6</accession>
<gene>
    <name evidence="1" type="ORF">P3T76_011487</name>
</gene>
<proteinExistence type="predicted"/>
<name>A0AAD9LGC6_9STRA</name>
<keyword evidence="2" id="KW-1185">Reference proteome</keyword>
<dbReference type="EMBL" id="JASMQC010000026">
    <property type="protein sequence ID" value="KAK1934284.1"/>
    <property type="molecule type" value="Genomic_DNA"/>
</dbReference>
<dbReference type="AlphaFoldDB" id="A0AAD9LGC6"/>
<reference evidence="1" key="1">
    <citation type="submission" date="2023-08" db="EMBL/GenBank/DDBJ databases">
        <title>Reference Genome Resource for the Citrus Pathogen Phytophthora citrophthora.</title>
        <authorList>
            <person name="Moller H."/>
            <person name="Coetzee B."/>
            <person name="Rose L.J."/>
            <person name="Van Niekerk J.M."/>
        </authorList>
    </citation>
    <scope>NUCLEOTIDE SEQUENCE</scope>
    <source>
        <strain evidence="1">STE-U-9442</strain>
    </source>
</reference>
<dbReference type="Proteomes" id="UP001259832">
    <property type="component" value="Unassembled WGS sequence"/>
</dbReference>
<evidence type="ECO:0000313" key="1">
    <source>
        <dbReference type="EMBL" id="KAK1934284.1"/>
    </source>
</evidence>
<evidence type="ECO:0000313" key="2">
    <source>
        <dbReference type="Proteomes" id="UP001259832"/>
    </source>
</evidence>
<sequence>MQLRRHNEPTEKLYKKLFVLVALRFVEINAERLRALALNLDVLQTWRESGYANEGSIKTSSGIS</sequence>